<accession>A0A0C5KA81</accession>
<dbReference type="AlphaFoldDB" id="A0A0C5KA81"/>
<evidence type="ECO:0000256" key="1">
    <source>
        <dbReference type="SAM" id="SignalP"/>
    </source>
</evidence>
<dbReference type="InterPro" id="IPR036682">
    <property type="entry name" value="OS_D_A10/PebIII_sf"/>
</dbReference>
<protein>
    <submittedName>
        <fullName evidence="2">Chemosensory protein</fullName>
    </submittedName>
</protein>
<gene>
    <name evidence="2" type="primary">CSP5</name>
</gene>
<evidence type="ECO:0000313" key="2">
    <source>
        <dbReference type="EMBL" id="AJP61955.1"/>
    </source>
</evidence>
<dbReference type="EMBL" id="KP645393">
    <property type="protein sequence ID" value="AJP61955.1"/>
    <property type="molecule type" value="mRNA"/>
</dbReference>
<proteinExistence type="evidence at transcript level"/>
<dbReference type="PANTHER" id="PTHR11257:SF13">
    <property type="entry name" value="GEO07322P1"/>
    <property type="match status" value="1"/>
</dbReference>
<organism evidence="2">
    <name type="scientific">Phenacoccus solenopsis</name>
    <name type="common">Solenopsis mealybug</name>
    <dbReference type="NCBI Taxonomy" id="483260"/>
    <lineage>
        <taxon>Eukaryota</taxon>
        <taxon>Metazoa</taxon>
        <taxon>Ecdysozoa</taxon>
        <taxon>Arthropoda</taxon>
        <taxon>Hexapoda</taxon>
        <taxon>Insecta</taxon>
        <taxon>Pterygota</taxon>
        <taxon>Neoptera</taxon>
        <taxon>Paraneoptera</taxon>
        <taxon>Hemiptera</taxon>
        <taxon>Sternorrhyncha</taxon>
        <taxon>Coccoidea</taxon>
        <taxon>Pseudococcidae</taxon>
        <taxon>Phenacoccus</taxon>
    </lineage>
</organism>
<dbReference type="SUPFAM" id="SSF100910">
    <property type="entry name" value="Chemosensory protein Csp2"/>
    <property type="match status" value="1"/>
</dbReference>
<dbReference type="PANTHER" id="PTHR11257">
    <property type="entry name" value="CHEMOSENSORY PROTEIN-RELATED"/>
    <property type="match status" value="1"/>
</dbReference>
<sequence length="128" mass="14541">MKNLVVLTLFLAVAGVAYAADTYTTKFDNIDIDQILHNERLLKPYVNCLLTDTKCTADANELKRVLPEALVTNCQKCSEKQKQGAEKVISYLAKNKPEIWSKILAKYDKNNEYRTKYAETARRLGVPL</sequence>
<dbReference type="InterPro" id="IPR005055">
    <property type="entry name" value="A10/PebIII"/>
</dbReference>
<dbReference type="Gene3D" id="1.10.2080.10">
    <property type="entry name" value="Insect odorant-binding protein A10/Ejaculatory bulb-specific protein 3"/>
    <property type="match status" value="1"/>
</dbReference>
<reference evidence="2" key="1">
    <citation type="submission" date="2015-01" db="EMBL/GenBank/DDBJ databases">
        <title>Identification and expression pattern of chemosensory protein gene in Phenacoccus solenopsis Tinsley.</title>
        <authorList>
            <person name="Zhao J.V."/>
        </authorList>
    </citation>
    <scope>NUCLEOTIDE SEQUENCE</scope>
</reference>
<feature type="signal peptide" evidence="1">
    <location>
        <begin position="1"/>
        <end position="19"/>
    </location>
</feature>
<name>A0A0C5KA81_9HEMI</name>
<feature type="chain" id="PRO_5002179134" evidence="1">
    <location>
        <begin position="20"/>
        <end position="128"/>
    </location>
</feature>
<dbReference type="Pfam" id="PF03392">
    <property type="entry name" value="OS-D"/>
    <property type="match status" value="1"/>
</dbReference>
<keyword evidence="1" id="KW-0732">Signal</keyword>